<dbReference type="InterPro" id="IPR003772">
    <property type="entry name" value="YceD"/>
</dbReference>
<accession>A0A8J3DSG9</accession>
<proteinExistence type="predicted"/>
<dbReference type="EMBL" id="BMZO01000011">
    <property type="protein sequence ID" value="GHC79736.1"/>
    <property type="molecule type" value="Genomic_DNA"/>
</dbReference>
<evidence type="ECO:0000313" key="1">
    <source>
        <dbReference type="EMBL" id="GHC79736.1"/>
    </source>
</evidence>
<dbReference type="RefSeq" id="WP_189492622.1">
    <property type="nucleotide sequence ID" value="NZ_BMZO01000011.1"/>
</dbReference>
<dbReference type="Pfam" id="PF02620">
    <property type="entry name" value="YceD"/>
    <property type="match status" value="1"/>
</dbReference>
<comment type="caution">
    <text evidence="1">The sequence shown here is derived from an EMBL/GenBank/DDBJ whole genome shotgun (WGS) entry which is preliminary data.</text>
</comment>
<gene>
    <name evidence="1" type="ORF">GCM10010136_32540</name>
</gene>
<organism evidence="1 2">
    <name type="scientific">Limoniibacter endophyticus</name>
    <dbReference type="NCBI Taxonomy" id="1565040"/>
    <lineage>
        <taxon>Bacteria</taxon>
        <taxon>Pseudomonadati</taxon>
        <taxon>Pseudomonadota</taxon>
        <taxon>Alphaproteobacteria</taxon>
        <taxon>Hyphomicrobiales</taxon>
        <taxon>Bartonellaceae</taxon>
        <taxon>Limoniibacter</taxon>
    </lineage>
</organism>
<reference evidence="1" key="1">
    <citation type="journal article" date="2014" name="Int. J. Syst. Evol. Microbiol.">
        <title>Complete genome sequence of Corynebacterium casei LMG S-19264T (=DSM 44701T), isolated from a smear-ripened cheese.</title>
        <authorList>
            <consortium name="US DOE Joint Genome Institute (JGI-PGF)"/>
            <person name="Walter F."/>
            <person name="Albersmeier A."/>
            <person name="Kalinowski J."/>
            <person name="Ruckert C."/>
        </authorList>
    </citation>
    <scope>NUCLEOTIDE SEQUENCE</scope>
    <source>
        <strain evidence="1">KCTC 42097</strain>
    </source>
</reference>
<sequence>MNETEKSPIHYDVDVVRLPSKGIRVRIEADEAQRTALAKIHELISVDSFYAEMVVTQWKKKGAKVSGRFSARIVQECVVTLEPLETLLEDDFEGLFVPENSPLSRPASIVDGEMLLDAEGPDAPEEFAGTTVDVGAFAEENFVLAIDPYPRKEGAEVQQEVEELREESPFAKLAALKTKAQDK</sequence>
<protein>
    <submittedName>
        <fullName evidence="1">Metal-binding protein</fullName>
    </submittedName>
</protein>
<dbReference type="AlphaFoldDB" id="A0A8J3DSG9"/>
<evidence type="ECO:0000313" key="2">
    <source>
        <dbReference type="Proteomes" id="UP000641137"/>
    </source>
</evidence>
<keyword evidence="2" id="KW-1185">Reference proteome</keyword>
<name>A0A8J3DSG9_9HYPH</name>
<reference evidence="1" key="2">
    <citation type="submission" date="2020-09" db="EMBL/GenBank/DDBJ databases">
        <authorList>
            <person name="Sun Q."/>
            <person name="Kim S."/>
        </authorList>
    </citation>
    <scope>NUCLEOTIDE SEQUENCE</scope>
    <source>
        <strain evidence="1">KCTC 42097</strain>
    </source>
</reference>
<dbReference type="Proteomes" id="UP000641137">
    <property type="component" value="Unassembled WGS sequence"/>
</dbReference>